<dbReference type="Pfam" id="PF00264">
    <property type="entry name" value="Tyrosinase"/>
    <property type="match status" value="1"/>
</dbReference>
<proteinExistence type="predicted"/>
<keyword evidence="1" id="KW-0479">Metal-binding</keyword>
<sequence length="485" mass="53091">MVSTSLLLAAAGLAFIVSSVDAACPARVRKSWNRYSVQEKATYKKAVAKAMDTPLYERFISMHSDQMSNTEAHGTCVFLFWHRKFLLGYENMLRSMGSEFACVTLPYYDYVQDNLGFAAKSCATIEACSSLLRDMGGSSGRSTTIKIQKFNVQGNCVATEPVNHFCESTASCTKCVPRGPWSTTKFGADVGFASIKKQIFKGTTIAQASAAIELAPHGSIHGTLSSTMNNIYISPTEPVFYSHHAMIDALQTIYLKCRVRDKGITSGDMIFQGCQSTSGTPITGNSKIAMRVVVNGKAVPVDDEPSVKGFFAGLPTTYMGYTDATRLNAHSYAYEFTGLLSELYDKCENAGTTPTPAPRRLDTTTNATLEHATLSAESCNLVDAQTYLKWSYAMHAAGAAQHLTSAQVDDDIEKVRAAFYDDCLQASEDFTPEFKAMWHFPARWDVQVLKSVKDGSRPIQLQGWADLNMQHFGCRGDATIKPICV</sequence>
<dbReference type="EMBL" id="JH767142">
    <property type="protein sequence ID" value="EQC38108.1"/>
    <property type="molecule type" value="Genomic_DNA"/>
</dbReference>
<keyword evidence="6" id="KW-1185">Reference proteome</keyword>
<dbReference type="GO" id="GO:0046872">
    <property type="term" value="F:metal ion binding"/>
    <property type="evidence" value="ECO:0007669"/>
    <property type="project" value="UniProtKB-KW"/>
</dbReference>
<dbReference type="PANTHER" id="PTHR11474">
    <property type="entry name" value="TYROSINASE FAMILY MEMBER"/>
    <property type="match status" value="1"/>
</dbReference>
<evidence type="ECO:0000256" key="3">
    <source>
        <dbReference type="SAM" id="SignalP"/>
    </source>
</evidence>
<dbReference type="InterPro" id="IPR050316">
    <property type="entry name" value="Tyrosinase/Hemocyanin"/>
</dbReference>
<dbReference type="PROSITE" id="PS00497">
    <property type="entry name" value="TYROSINASE_1"/>
    <property type="match status" value="1"/>
</dbReference>
<protein>
    <recommendedName>
        <fullName evidence="4">Tyrosinase copper-binding domain-containing protein</fullName>
    </recommendedName>
</protein>
<dbReference type="OMA" id="CENAGTT"/>
<evidence type="ECO:0000259" key="4">
    <source>
        <dbReference type="PROSITE" id="PS00497"/>
    </source>
</evidence>
<dbReference type="InParanoid" id="T0RZX0"/>
<gene>
    <name evidence="5" type="ORF">SDRG_04538</name>
</gene>
<dbReference type="SUPFAM" id="SSF48056">
    <property type="entry name" value="Di-copper centre-containing domain"/>
    <property type="match status" value="1"/>
</dbReference>
<evidence type="ECO:0000256" key="1">
    <source>
        <dbReference type="ARBA" id="ARBA00022723"/>
    </source>
</evidence>
<keyword evidence="2" id="KW-0186">Copper</keyword>
<evidence type="ECO:0000256" key="2">
    <source>
        <dbReference type="ARBA" id="ARBA00023008"/>
    </source>
</evidence>
<keyword evidence="3" id="KW-0732">Signal</keyword>
<dbReference type="GeneID" id="19945265"/>
<feature type="signal peptide" evidence="3">
    <location>
        <begin position="1"/>
        <end position="22"/>
    </location>
</feature>
<dbReference type="STRING" id="1156394.T0RZX0"/>
<accession>T0RZX0</accession>
<feature type="chain" id="PRO_5004584323" description="Tyrosinase copper-binding domain-containing protein" evidence="3">
    <location>
        <begin position="23"/>
        <end position="485"/>
    </location>
</feature>
<dbReference type="VEuPathDB" id="FungiDB:SDRG_04538"/>
<dbReference type="InterPro" id="IPR008922">
    <property type="entry name" value="Di-copper_centre_dom_sf"/>
</dbReference>
<dbReference type="PRINTS" id="PR00092">
    <property type="entry name" value="TYROSINASE"/>
</dbReference>
<dbReference type="PANTHER" id="PTHR11474:SF126">
    <property type="entry name" value="TYROSINASE-LIKE PROTEIN TYR-1-RELATED"/>
    <property type="match status" value="1"/>
</dbReference>
<dbReference type="AlphaFoldDB" id="T0RZX0"/>
<organism evidence="5 6">
    <name type="scientific">Saprolegnia diclina (strain VS20)</name>
    <dbReference type="NCBI Taxonomy" id="1156394"/>
    <lineage>
        <taxon>Eukaryota</taxon>
        <taxon>Sar</taxon>
        <taxon>Stramenopiles</taxon>
        <taxon>Oomycota</taxon>
        <taxon>Saprolegniomycetes</taxon>
        <taxon>Saprolegniales</taxon>
        <taxon>Saprolegniaceae</taxon>
        <taxon>Saprolegnia</taxon>
    </lineage>
</organism>
<name>T0RZX0_SAPDV</name>
<dbReference type="Gene3D" id="1.10.1280.10">
    <property type="entry name" value="Di-copper center containing domain from catechol oxidase"/>
    <property type="match status" value="1"/>
</dbReference>
<reference evidence="5 6" key="1">
    <citation type="submission" date="2012-04" db="EMBL/GenBank/DDBJ databases">
        <title>The Genome Sequence of Saprolegnia declina VS20.</title>
        <authorList>
            <consortium name="The Broad Institute Genome Sequencing Platform"/>
            <person name="Russ C."/>
            <person name="Nusbaum C."/>
            <person name="Tyler B."/>
            <person name="van West P."/>
            <person name="Dieguez-Uribeondo J."/>
            <person name="de Bruijn I."/>
            <person name="Tripathy S."/>
            <person name="Jiang R."/>
            <person name="Young S.K."/>
            <person name="Zeng Q."/>
            <person name="Gargeya S."/>
            <person name="Fitzgerald M."/>
            <person name="Haas B."/>
            <person name="Abouelleil A."/>
            <person name="Alvarado L."/>
            <person name="Arachchi H.M."/>
            <person name="Berlin A."/>
            <person name="Chapman S.B."/>
            <person name="Goldberg J."/>
            <person name="Griggs A."/>
            <person name="Gujja S."/>
            <person name="Hansen M."/>
            <person name="Howarth C."/>
            <person name="Imamovic A."/>
            <person name="Larimer J."/>
            <person name="McCowen C."/>
            <person name="Montmayeur A."/>
            <person name="Murphy C."/>
            <person name="Neiman D."/>
            <person name="Pearson M."/>
            <person name="Priest M."/>
            <person name="Roberts A."/>
            <person name="Saif S."/>
            <person name="Shea T."/>
            <person name="Sisk P."/>
            <person name="Sykes S."/>
            <person name="Wortman J."/>
            <person name="Nusbaum C."/>
            <person name="Birren B."/>
        </authorList>
    </citation>
    <scope>NUCLEOTIDE SEQUENCE [LARGE SCALE GENOMIC DNA]</scope>
    <source>
        <strain evidence="5 6">VS20</strain>
    </source>
</reference>
<evidence type="ECO:0000313" key="6">
    <source>
        <dbReference type="Proteomes" id="UP000030762"/>
    </source>
</evidence>
<dbReference type="GO" id="GO:0016491">
    <property type="term" value="F:oxidoreductase activity"/>
    <property type="evidence" value="ECO:0007669"/>
    <property type="project" value="InterPro"/>
</dbReference>
<feature type="domain" description="Tyrosinase copper-binding" evidence="4">
    <location>
        <begin position="73"/>
        <end position="90"/>
    </location>
</feature>
<dbReference type="RefSeq" id="XP_008608435.1">
    <property type="nucleotide sequence ID" value="XM_008610213.1"/>
</dbReference>
<dbReference type="OrthoDB" id="6132182at2759"/>
<dbReference type="Proteomes" id="UP000030762">
    <property type="component" value="Unassembled WGS sequence"/>
</dbReference>
<dbReference type="InterPro" id="IPR002227">
    <property type="entry name" value="Tyrosinase_Cu-bd"/>
</dbReference>
<evidence type="ECO:0000313" key="5">
    <source>
        <dbReference type="EMBL" id="EQC38108.1"/>
    </source>
</evidence>